<feature type="signal peptide" evidence="2">
    <location>
        <begin position="1"/>
        <end position="22"/>
    </location>
</feature>
<evidence type="ECO:0000313" key="4">
    <source>
        <dbReference type="EMBL" id="WNQ12932.1"/>
    </source>
</evidence>
<sequence>MKRTCRSLLLLPSLAASLIMLGGFSVPEVHPLHVQVDPVLLPSADIVIDAGHGGIDGGTSEGSLLEKDINLAMGRKLYDHLTGLGYRTVLDRTGDYAPSEDNQWMPNPSRHLRDLGQRAGIANLLHPRLVLSLHVNTSPRTGKSGGIVLYSKANPESHQLSRLLQTSLNRVYGTNNVPVLGKTFYILKRIKSPTVIVELGFLSNAADRARLTSPKGQDELVQALGEAVRQFWSLPADSGDASS</sequence>
<keyword evidence="5" id="KW-1185">Reference proteome</keyword>
<accession>A0AA96LK74</accession>
<dbReference type="GO" id="GO:0030288">
    <property type="term" value="C:outer membrane-bounded periplasmic space"/>
    <property type="evidence" value="ECO:0007669"/>
    <property type="project" value="TreeGrafter"/>
</dbReference>
<protein>
    <submittedName>
        <fullName evidence="4">N-acetylmuramoyl-L-alanine amidase</fullName>
        <ecNumber evidence="4">3.5.1.28</ecNumber>
    </submittedName>
</protein>
<dbReference type="EC" id="3.5.1.28" evidence="4"/>
<name>A0AA96LK74_9BACL</name>
<dbReference type="GO" id="GO:0009253">
    <property type="term" value="P:peptidoglycan catabolic process"/>
    <property type="evidence" value="ECO:0007669"/>
    <property type="project" value="InterPro"/>
</dbReference>
<dbReference type="Proteomes" id="UP001305702">
    <property type="component" value="Chromosome"/>
</dbReference>
<proteinExistence type="predicted"/>
<keyword evidence="2" id="KW-0732">Signal</keyword>
<dbReference type="Pfam" id="PF01520">
    <property type="entry name" value="Amidase_3"/>
    <property type="match status" value="1"/>
</dbReference>
<dbReference type="PANTHER" id="PTHR30404">
    <property type="entry name" value="N-ACETYLMURAMOYL-L-ALANINE AMIDASE"/>
    <property type="match status" value="1"/>
</dbReference>
<reference evidence="4 5" key="1">
    <citation type="submission" date="2022-02" db="EMBL/GenBank/DDBJ databases">
        <title>Paenibacillus sp. MBLB1776 Whole Genome Shotgun Sequencing.</title>
        <authorList>
            <person name="Hwang C.Y."/>
            <person name="Cho E.-S."/>
            <person name="Seo M.-J."/>
        </authorList>
    </citation>
    <scope>NUCLEOTIDE SEQUENCE [LARGE SCALE GENOMIC DNA]</scope>
    <source>
        <strain evidence="4 5">MBLB1776</strain>
    </source>
</reference>
<dbReference type="GO" id="GO:0008745">
    <property type="term" value="F:N-acetylmuramoyl-L-alanine amidase activity"/>
    <property type="evidence" value="ECO:0007669"/>
    <property type="project" value="UniProtKB-EC"/>
</dbReference>
<evidence type="ECO:0000259" key="3">
    <source>
        <dbReference type="SMART" id="SM00646"/>
    </source>
</evidence>
<feature type="domain" description="MurNAc-LAA" evidence="3">
    <location>
        <begin position="119"/>
        <end position="229"/>
    </location>
</feature>
<dbReference type="PANTHER" id="PTHR30404:SF0">
    <property type="entry name" value="N-ACETYLMURAMOYL-L-ALANINE AMIDASE AMIC"/>
    <property type="match status" value="1"/>
</dbReference>
<dbReference type="EMBL" id="CP130318">
    <property type="protein sequence ID" value="WNQ12932.1"/>
    <property type="molecule type" value="Genomic_DNA"/>
</dbReference>
<dbReference type="KEGG" id="paun:MJA45_07855"/>
<dbReference type="SUPFAM" id="SSF53187">
    <property type="entry name" value="Zn-dependent exopeptidases"/>
    <property type="match status" value="1"/>
</dbReference>
<evidence type="ECO:0000313" key="5">
    <source>
        <dbReference type="Proteomes" id="UP001305702"/>
    </source>
</evidence>
<dbReference type="Gene3D" id="3.40.630.40">
    <property type="entry name" value="Zn-dependent exopeptidases"/>
    <property type="match status" value="1"/>
</dbReference>
<dbReference type="InterPro" id="IPR002508">
    <property type="entry name" value="MurNAc-LAA_cat"/>
</dbReference>
<feature type="chain" id="PRO_5041742291" evidence="2">
    <location>
        <begin position="23"/>
        <end position="243"/>
    </location>
</feature>
<evidence type="ECO:0000256" key="2">
    <source>
        <dbReference type="SAM" id="SignalP"/>
    </source>
</evidence>
<evidence type="ECO:0000256" key="1">
    <source>
        <dbReference type="ARBA" id="ARBA00022801"/>
    </source>
</evidence>
<organism evidence="4 5">
    <name type="scientific">Paenibacillus aurantius</name>
    <dbReference type="NCBI Taxonomy" id="2918900"/>
    <lineage>
        <taxon>Bacteria</taxon>
        <taxon>Bacillati</taxon>
        <taxon>Bacillota</taxon>
        <taxon>Bacilli</taxon>
        <taxon>Bacillales</taxon>
        <taxon>Paenibacillaceae</taxon>
        <taxon>Paenibacillus</taxon>
    </lineage>
</organism>
<dbReference type="CDD" id="cd02696">
    <property type="entry name" value="MurNAc-LAA"/>
    <property type="match status" value="1"/>
</dbReference>
<dbReference type="InterPro" id="IPR050695">
    <property type="entry name" value="N-acetylmuramoyl_amidase_3"/>
</dbReference>
<keyword evidence="1 4" id="KW-0378">Hydrolase</keyword>
<dbReference type="AlphaFoldDB" id="A0AA96LK74"/>
<dbReference type="SMART" id="SM00646">
    <property type="entry name" value="Ami_3"/>
    <property type="match status" value="1"/>
</dbReference>
<dbReference type="RefSeq" id="WP_315606711.1">
    <property type="nucleotide sequence ID" value="NZ_CP130318.1"/>
</dbReference>
<gene>
    <name evidence="4" type="ORF">MJA45_07855</name>
</gene>